<dbReference type="EMBL" id="LLXV01000022">
    <property type="protein sequence ID" value="KRG51577.1"/>
    <property type="molecule type" value="Genomic_DNA"/>
</dbReference>
<evidence type="ECO:0000313" key="2">
    <source>
        <dbReference type="Proteomes" id="UP000051757"/>
    </source>
</evidence>
<organism evidence="1 2">
    <name type="scientific">Stenotrophomonas beteli</name>
    <dbReference type="NCBI Taxonomy" id="3384461"/>
    <lineage>
        <taxon>Bacteria</taxon>
        <taxon>Pseudomonadati</taxon>
        <taxon>Pseudomonadota</taxon>
        <taxon>Gammaproteobacteria</taxon>
        <taxon>Lysobacterales</taxon>
        <taxon>Lysobacteraceae</taxon>
        <taxon>Stenotrophomonas</taxon>
        <taxon>Stenotrophomonas maltophilia group</taxon>
    </lineage>
</organism>
<reference evidence="1 2" key="1">
    <citation type="journal article" date="2016" name="Front. Microbiol.">
        <title>Genome Sequence of Type Strains of Genus Stenotrophomonas.</title>
        <authorList>
            <person name="Patil P.P."/>
            <person name="Midha S."/>
            <person name="Kumar S."/>
            <person name="Patil P.B."/>
        </authorList>
    </citation>
    <scope>NUCLEOTIDE SEQUENCE [LARGE SCALE GENOMIC DNA]</scope>
    <source>
        <strain evidence="1 2">LMG 978</strain>
    </source>
</reference>
<dbReference type="Proteomes" id="UP000051757">
    <property type="component" value="Unassembled WGS sequence"/>
</dbReference>
<accession>A0A0R0B440</accession>
<sequence length="99" mass="11651">MRSYNIARSAVEAFYSIETGDWPGMIELFEERLEQIPAYREGVRRELHESLSDSEFSWKSALWNDDTHVEEFDTEEDARSFIKNVVAPLVDRVFTKMQT</sequence>
<comment type="caution">
    <text evidence="1">The sequence shown here is derived from an EMBL/GenBank/DDBJ whole genome shotgun (WGS) entry which is preliminary data.</text>
</comment>
<name>A0A0R0B440_9GAMM</name>
<proteinExistence type="predicted"/>
<keyword evidence="2" id="KW-1185">Reference proteome</keyword>
<evidence type="ECO:0008006" key="3">
    <source>
        <dbReference type="Google" id="ProtNLM"/>
    </source>
</evidence>
<evidence type="ECO:0000313" key="1">
    <source>
        <dbReference type="EMBL" id="KRG51577.1"/>
    </source>
</evidence>
<protein>
    <recommendedName>
        <fullName evidence="3">CdiI immunity protein domain-containing protein</fullName>
    </recommendedName>
</protein>
<gene>
    <name evidence="1" type="ORF">ARC23_00725</name>
</gene>
<dbReference type="AlphaFoldDB" id="A0A0R0B440"/>